<dbReference type="Gene3D" id="2.60.210.10">
    <property type="entry name" value="Apoptosis, Tumor Necrosis Factor Receptor Associated Protein 2, Chain A"/>
    <property type="match status" value="1"/>
</dbReference>
<dbReference type="Pfam" id="PF00651">
    <property type="entry name" value="BTB"/>
    <property type="match status" value="1"/>
</dbReference>
<protein>
    <submittedName>
        <fullName evidence="3">BTB domain-containing protein</fullName>
    </submittedName>
</protein>
<dbReference type="SUPFAM" id="SSF54695">
    <property type="entry name" value="POZ domain"/>
    <property type="match status" value="1"/>
</dbReference>
<dbReference type="Proteomes" id="UP000046392">
    <property type="component" value="Unplaced"/>
</dbReference>
<dbReference type="PROSITE" id="PS50097">
    <property type="entry name" value="BTB"/>
    <property type="match status" value="1"/>
</dbReference>
<proteinExistence type="predicted"/>
<name>A0A0N5BLA5_STREA</name>
<dbReference type="InterPro" id="IPR008974">
    <property type="entry name" value="TRAF-like"/>
</dbReference>
<dbReference type="Gene3D" id="3.30.710.10">
    <property type="entry name" value="Potassium Channel Kv1.1, Chain A"/>
    <property type="match status" value="1"/>
</dbReference>
<dbReference type="WBParaSite" id="SPAL_0000670400.1">
    <property type="protein sequence ID" value="SPAL_0000670400.1"/>
    <property type="gene ID" value="SPAL_0000670400"/>
</dbReference>
<dbReference type="InterPro" id="IPR011333">
    <property type="entry name" value="SKP1/BTB/POZ_sf"/>
</dbReference>
<evidence type="ECO:0000259" key="1">
    <source>
        <dbReference type="PROSITE" id="PS50097"/>
    </source>
</evidence>
<feature type="domain" description="BTB" evidence="1">
    <location>
        <begin position="143"/>
        <end position="205"/>
    </location>
</feature>
<keyword evidence="2" id="KW-1185">Reference proteome</keyword>
<dbReference type="AlphaFoldDB" id="A0A0N5BLA5"/>
<dbReference type="PANTHER" id="PTHR24413">
    <property type="entry name" value="SPECKLE-TYPE POZ PROTEIN"/>
    <property type="match status" value="1"/>
</dbReference>
<evidence type="ECO:0000313" key="2">
    <source>
        <dbReference type="Proteomes" id="UP000046392"/>
    </source>
</evidence>
<dbReference type="InterPro" id="IPR000210">
    <property type="entry name" value="BTB/POZ_dom"/>
</dbReference>
<accession>A0A0N5BLA5</accession>
<dbReference type="SUPFAM" id="SSF49599">
    <property type="entry name" value="TRAF domain-like"/>
    <property type="match status" value="1"/>
</dbReference>
<organism evidence="2 3">
    <name type="scientific">Strongyloides papillosus</name>
    <name type="common">Intestinal threadworm</name>
    <dbReference type="NCBI Taxonomy" id="174720"/>
    <lineage>
        <taxon>Eukaryota</taxon>
        <taxon>Metazoa</taxon>
        <taxon>Ecdysozoa</taxon>
        <taxon>Nematoda</taxon>
        <taxon>Chromadorea</taxon>
        <taxon>Rhabditida</taxon>
        <taxon>Tylenchina</taxon>
        <taxon>Panagrolaimomorpha</taxon>
        <taxon>Strongyloidoidea</taxon>
        <taxon>Strongyloididae</taxon>
        <taxon>Strongyloides</taxon>
    </lineage>
</organism>
<sequence>MKSPLFDSKKNDTMKWRLYIHSQGSYISLRLELIDFDDIELLALCGFYILSVYGEKKHAKTMKIQKIKKAKTHCFCSKFLERDLLRNDDNELLPDGNLMVGCEIFYYYRTINNIGFSTNTNLNESLDVLLDDKTGMLDSPNSSDCVIRVKKIKINVHKYILAGKSEVFNSILTEKQCESNPSIITIYGFSPKVVKEMIEYLYTGKSPNMDNMACPMLKIAEKYKLKQLKLMAEKSLIHSLSIGNACDY</sequence>
<evidence type="ECO:0000313" key="3">
    <source>
        <dbReference type="WBParaSite" id="SPAL_0000670400.1"/>
    </source>
</evidence>
<dbReference type="STRING" id="174720.A0A0N5BLA5"/>
<reference evidence="3" key="1">
    <citation type="submission" date="2017-02" db="UniProtKB">
        <authorList>
            <consortium name="WormBaseParasite"/>
        </authorList>
    </citation>
    <scope>IDENTIFICATION</scope>
</reference>
<dbReference type="SMART" id="SM00225">
    <property type="entry name" value="BTB"/>
    <property type="match status" value="1"/>
</dbReference>